<dbReference type="InterPro" id="IPR035089">
    <property type="entry name" value="Phage_sheath_subtilisin"/>
</dbReference>
<comment type="caution">
    <text evidence="6">The sequence shown here is derived from an EMBL/GenBank/DDBJ whole genome shotgun (WGS) entry which is preliminary data.</text>
</comment>
<evidence type="ECO:0000259" key="4">
    <source>
        <dbReference type="Pfam" id="PF17482"/>
    </source>
</evidence>
<sequence length="436" mass="47294">MAGGNWTVQDKVRPGAYINVKSKGNTMNASSNRGIVTLPVVLGFGPTKEVVEVDSLTNFIEEFGYDLASTELLTVHEALKQASKVIVYRVNTGEKAKADSGDLSVTALHGGKRGNDLSVIVKVNIDDSESFDVVTLLDTQVVAKQTAKTIEDLVGNHFVVFTGTGNLSELAGLKLIGGTDAPTTASDYSDYFKAIEVYDFNTMALPVSDAAIKNTAASFIKRLREEEGKKSQLVVANFSANSEAVINVKNGVKLSDGSLIPAEIATAWVAAATAQANVNESLTYYPYPNAVDVEPRYTNTEIIEALKAGSFLFTEKRGTAVVEQDINSLVYFTEEKNQAFSKNRVLRVIDDIANATKKLFEDHFLGKVTNDSNGRDVFKVSLLQYLSTLTASQAIQNFVTEDLTIEQGNDVDSLIVQLAVQPTDSMEKLYMNVIVK</sequence>
<dbReference type="Pfam" id="PF17481">
    <property type="entry name" value="Phage_sheath_domII"/>
    <property type="match status" value="1"/>
</dbReference>
<protein>
    <submittedName>
        <fullName evidence="6">Phage tail sheath family protein</fullName>
    </submittedName>
</protein>
<dbReference type="Pfam" id="PF22671">
    <property type="entry name" value="Gp18_domIII_N"/>
    <property type="match status" value="1"/>
</dbReference>
<dbReference type="Proteomes" id="UP001290462">
    <property type="component" value="Unassembled WGS sequence"/>
</dbReference>
<dbReference type="Pfam" id="PF04984">
    <property type="entry name" value="Phage_sheath_1"/>
    <property type="match status" value="1"/>
</dbReference>
<evidence type="ECO:0000313" key="7">
    <source>
        <dbReference type="Proteomes" id="UP001290462"/>
    </source>
</evidence>
<evidence type="ECO:0000259" key="5">
    <source>
        <dbReference type="Pfam" id="PF22671"/>
    </source>
</evidence>
<name>A0AAW9JY95_CARML</name>
<dbReference type="InterPro" id="IPR035326">
    <property type="entry name" value="Beta_sandwich_Seath"/>
</dbReference>
<dbReference type="InterPro" id="IPR054564">
    <property type="entry name" value="Gp18_domIII_N"/>
</dbReference>
<organism evidence="6 7">
    <name type="scientific">Carnobacterium maltaromaticum</name>
    <name type="common">Carnobacterium piscicola</name>
    <dbReference type="NCBI Taxonomy" id="2751"/>
    <lineage>
        <taxon>Bacteria</taxon>
        <taxon>Bacillati</taxon>
        <taxon>Bacillota</taxon>
        <taxon>Bacilli</taxon>
        <taxon>Lactobacillales</taxon>
        <taxon>Carnobacteriaceae</taxon>
        <taxon>Carnobacterium</taxon>
    </lineage>
</organism>
<feature type="domain" description="Phage tail sheath protein-like beta-sandwich" evidence="3">
    <location>
        <begin position="91"/>
        <end position="180"/>
    </location>
</feature>
<dbReference type="AlphaFoldDB" id="A0AAW9JY95"/>
<dbReference type="InterPro" id="IPR020287">
    <property type="entry name" value="Tail_sheath_C"/>
</dbReference>
<dbReference type="Gene3D" id="3.30.1490.360">
    <property type="match status" value="1"/>
</dbReference>
<dbReference type="Gene3D" id="2.60.40.4290">
    <property type="match status" value="1"/>
</dbReference>
<feature type="domain" description="Tail sheath protein C-terminal" evidence="4">
    <location>
        <begin position="335"/>
        <end position="435"/>
    </location>
</feature>
<feature type="domain" description="Tail sheath protein subtilisin-like" evidence="2">
    <location>
        <begin position="184"/>
        <end position="328"/>
    </location>
</feature>
<dbReference type="RefSeq" id="WP_322809636.1">
    <property type="nucleotide sequence ID" value="NZ_JAVBVO010000005.1"/>
</dbReference>
<evidence type="ECO:0000259" key="3">
    <source>
        <dbReference type="Pfam" id="PF17481"/>
    </source>
</evidence>
<accession>A0AAW9JY95</accession>
<reference evidence="6" key="1">
    <citation type="submission" date="2023-08" db="EMBL/GenBank/DDBJ databases">
        <title>Genomic characterization of piscicolin 126 produced by Carnobacterium maltaromaticum CM22 strain isolated from salmon (Salmo salar).</title>
        <authorList>
            <person name="Gonzalez-Gragera E."/>
            <person name="Garcia-Lopez J.D."/>
            <person name="Teso-Perez C."/>
            <person name="Gimenez-Hernandez I."/>
            <person name="Peralta-Sanchez J.M."/>
            <person name="Valdivia E."/>
            <person name="Montalban-Lopez M."/>
            <person name="Martin-Platero A.M."/>
            <person name="Banos A."/>
            <person name="Martinez-Bueno M."/>
        </authorList>
    </citation>
    <scope>NUCLEOTIDE SEQUENCE</scope>
    <source>
        <strain evidence="6">CM22</strain>
    </source>
</reference>
<dbReference type="Gene3D" id="3.30.1370.220">
    <property type="match status" value="1"/>
</dbReference>
<evidence type="ECO:0000259" key="2">
    <source>
        <dbReference type="Pfam" id="PF04984"/>
    </source>
</evidence>
<dbReference type="Gene3D" id="3.40.50.11790">
    <property type="match status" value="1"/>
</dbReference>
<feature type="domain" description="Tail sheath protein Gp18-like" evidence="5">
    <location>
        <begin position="33"/>
        <end position="90"/>
    </location>
</feature>
<dbReference type="Gene3D" id="3.30.360.90">
    <property type="match status" value="1"/>
</dbReference>
<evidence type="ECO:0000256" key="1">
    <source>
        <dbReference type="ARBA" id="ARBA00008005"/>
    </source>
</evidence>
<comment type="similarity">
    <text evidence="1">Belongs to the myoviridae tail sheath protein family.</text>
</comment>
<dbReference type="EMBL" id="JAVBVO010000005">
    <property type="protein sequence ID" value="MDZ5760269.1"/>
    <property type="molecule type" value="Genomic_DNA"/>
</dbReference>
<gene>
    <name evidence="6" type="ORF">RAK27_16650</name>
</gene>
<proteinExistence type="inferred from homology"/>
<dbReference type="Pfam" id="PF17482">
    <property type="entry name" value="Phage_sheath_1C"/>
    <property type="match status" value="1"/>
</dbReference>
<evidence type="ECO:0000313" key="6">
    <source>
        <dbReference type="EMBL" id="MDZ5760269.1"/>
    </source>
</evidence>